<dbReference type="PANTHER" id="PTHR30302:SF1">
    <property type="entry name" value="HYDROGENASE 2 MATURATION PROTEASE"/>
    <property type="match status" value="1"/>
</dbReference>
<evidence type="ECO:0000256" key="3">
    <source>
        <dbReference type="ARBA" id="ARBA00022670"/>
    </source>
</evidence>
<dbReference type="PRINTS" id="PR00446">
    <property type="entry name" value="HYDRGNUPTAKE"/>
</dbReference>
<evidence type="ECO:0000256" key="1">
    <source>
        <dbReference type="ARBA" id="ARBA00006814"/>
    </source>
</evidence>
<dbReference type="GO" id="GO:0016485">
    <property type="term" value="P:protein processing"/>
    <property type="evidence" value="ECO:0007669"/>
    <property type="project" value="InterPro"/>
</dbReference>
<comment type="similarity">
    <text evidence="1">Belongs to the peptidase A31 family.</text>
</comment>
<dbReference type="InterPro" id="IPR004419">
    <property type="entry name" value="Pept_A31_hyd_express"/>
</dbReference>
<dbReference type="InterPro" id="IPR023430">
    <property type="entry name" value="Pept_HybD-like_dom_sf"/>
</dbReference>
<dbReference type="NCBIfam" id="TIGR00072">
    <property type="entry name" value="hydrog_prot"/>
    <property type="match status" value="1"/>
</dbReference>
<feature type="binding site" evidence="7">
    <location>
        <position position="19"/>
    </location>
    <ligand>
        <name>Ni(2+)</name>
        <dbReference type="ChEBI" id="CHEBI:49786"/>
    </ligand>
</feature>
<organism evidence="8">
    <name type="scientific">Desulfacinum infernum</name>
    <dbReference type="NCBI Taxonomy" id="35837"/>
    <lineage>
        <taxon>Bacteria</taxon>
        <taxon>Pseudomonadati</taxon>
        <taxon>Thermodesulfobacteriota</taxon>
        <taxon>Syntrophobacteria</taxon>
        <taxon>Syntrophobacterales</taxon>
        <taxon>Syntrophobacteraceae</taxon>
        <taxon>Desulfacinum</taxon>
    </lineage>
</organism>
<keyword evidence="4 7" id="KW-0479">Metal-binding</keyword>
<keyword evidence="2 7" id="KW-0533">Nickel</keyword>
<proteinExistence type="inferred from homology"/>
<keyword evidence="6" id="KW-0378">Hydrolase</keyword>
<dbReference type="Pfam" id="PF01750">
    <property type="entry name" value="HycI"/>
    <property type="match status" value="1"/>
</dbReference>
<name>A0A832A587_9BACT</name>
<dbReference type="PANTHER" id="PTHR30302">
    <property type="entry name" value="HYDROGENASE 1 MATURATION PROTEASE"/>
    <property type="match status" value="1"/>
</dbReference>
<dbReference type="GO" id="GO:0004190">
    <property type="term" value="F:aspartic-type endopeptidase activity"/>
    <property type="evidence" value="ECO:0007669"/>
    <property type="project" value="UniProtKB-KW"/>
</dbReference>
<reference evidence="8" key="1">
    <citation type="journal article" date="2020" name="mSystems">
        <title>Genome- and Community-Level Interaction Insights into Carbon Utilization and Element Cycling Functions of Hydrothermarchaeota in Hydrothermal Sediment.</title>
        <authorList>
            <person name="Zhou Z."/>
            <person name="Liu Y."/>
            <person name="Xu W."/>
            <person name="Pan J."/>
            <person name="Luo Z.H."/>
            <person name="Li M."/>
        </authorList>
    </citation>
    <scope>NUCLEOTIDE SEQUENCE [LARGE SCALE GENOMIC DNA]</scope>
    <source>
        <strain evidence="8">SpSt-456</strain>
    </source>
</reference>
<dbReference type="NCBIfam" id="TIGR00140">
    <property type="entry name" value="hupD"/>
    <property type="match status" value="1"/>
</dbReference>
<dbReference type="FunFam" id="3.40.50.1450:FF:000002">
    <property type="entry name" value="Hydrogenase 1 maturation protease"/>
    <property type="match status" value="1"/>
</dbReference>
<dbReference type="InterPro" id="IPR000671">
    <property type="entry name" value="Peptidase_A31"/>
</dbReference>
<dbReference type="CDD" id="cd06062">
    <property type="entry name" value="H2MP_MemB-H2up"/>
    <property type="match status" value="1"/>
</dbReference>
<comment type="caution">
    <text evidence="8">The sequence shown here is derived from an EMBL/GenBank/DDBJ whole genome shotgun (WGS) entry which is preliminary data.</text>
</comment>
<dbReference type="SUPFAM" id="SSF53163">
    <property type="entry name" value="HybD-like"/>
    <property type="match status" value="1"/>
</dbReference>
<sequence>MKPQRILVLGVGNVLLKDEGLGVHLVHRLQASYEFSDNVELLDGGTLGLRLLDPITQADHVIVIDAVQNGAEPGTIHKISAEVLSKKVAFKNSIHQLDLVETLAYAEVLGRRPTCVILGIEPLDIAPWGTSLTPPVAAKVEALEALVLEEIHQAGGSWALKAGESPEACEAKGYVFGDSGGNHRH</sequence>
<evidence type="ECO:0000256" key="2">
    <source>
        <dbReference type="ARBA" id="ARBA00022596"/>
    </source>
</evidence>
<keyword evidence="3" id="KW-0645">Protease</keyword>
<keyword evidence="5" id="KW-0064">Aspartyl protease</keyword>
<evidence type="ECO:0000256" key="6">
    <source>
        <dbReference type="ARBA" id="ARBA00022801"/>
    </source>
</evidence>
<protein>
    <submittedName>
        <fullName evidence="8">HyaD/HybD family hydrogenase maturation endopeptidase</fullName>
    </submittedName>
</protein>
<accession>A0A832A587</accession>
<dbReference type="GO" id="GO:0008047">
    <property type="term" value="F:enzyme activator activity"/>
    <property type="evidence" value="ECO:0007669"/>
    <property type="project" value="InterPro"/>
</dbReference>
<feature type="binding site" evidence="7">
    <location>
        <position position="65"/>
    </location>
    <ligand>
        <name>Ni(2+)</name>
        <dbReference type="ChEBI" id="CHEBI:49786"/>
    </ligand>
</feature>
<dbReference type="Gene3D" id="3.40.50.1450">
    <property type="entry name" value="HybD-like"/>
    <property type="match status" value="1"/>
</dbReference>
<evidence type="ECO:0000256" key="5">
    <source>
        <dbReference type="ARBA" id="ARBA00022750"/>
    </source>
</evidence>
<dbReference type="AlphaFoldDB" id="A0A832A587"/>
<gene>
    <name evidence="8" type="primary">hybD</name>
    <name evidence="8" type="ORF">ENS06_13045</name>
</gene>
<evidence type="ECO:0000256" key="4">
    <source>
        <dbReference type="ARBA" id="ARBA00022723"/>
    </source>
</evidence>
<evidence type="ECO:0000256" key="7">
    <source>
        <dbReference type="PIRSR" id="PIRSR604419-1"/>
    </source>
</evidence>
<feature type="binding site" evidence="7">
    <location>
        <position position="95"/>
    </location>
    <ligand>
        <name>Ni(2+)</name>
        <dbReference type="ChEBI" id="CHEBI:49786"/>
    </ligand>
</feature>
<dbReference type="GO" id="GO:0046872">
    <property type="term" value="F:metal ion binding"/>
    <property type="evidence" value="ECO:0007669"/>
    <property type="project" value="UniProtKB-KW"/>
</dbReference>
<evidence type="ECO:0000313" key="8">
    <source>
        <dbReference type="EMBL" id="HFK98231.1"/>
    </source>
</evidence>
<dbReference type="EMBL" id="DSTK01000039">
    <property type="protein sequence ID" value="HFK98231.1"/>
    <property type="molecule type" value="Genomic_DNA"/>
</dbReference>